<comment type="pathway">
    <text evidence="2">Phospholipid metabolism; phosphatidylcholine biosynthesis.</text>
</comment>
<keyword evidence="6" id="KW-0808">Transferase</keyword>
<evidence type="ECO:0000256" key="4">
    <source>
        <dbReference type="ARBA" id="ARBA00022516"/>
    </source>
</evidence>
<dbReference type="GO" id="GO:0000773">
    <property type="term" value="F:phosphatidyl-N-methylethanolamine N-methyltransferase activity"/>
    <property type="evidence" value="ECO:0007669"/>
    <property type="project" value="UniProtKB-EC"/>
</dbReference>
<dbReference type="PANTHER" id="PTHR15458">
    <property type="entry name" value="PHOSPHATIDYLETHANOLAMINE N-METHYLTRANSFERASE"/>
    <property type="match status" value="1"/>
</dbReference>
<comment type="caution">
    <text evidence="17">The sequence shown here is derived from an EMBL/GenBank/DDBJ whole genome shotgun (WGS) entry which is preliminary data.</text>
</comment>
<feature type="transmembrane region" description="Helical" evidence="16">
    <location>
        <begin position="107"/>
        <end position="125"/>
    </location>
</feature>
<dbReference type="RefSeq" id="XP_005647515.1">
    <property type="nucleotide sequence ID" value="XM_005647458.1"/>
</dbReference>
<feature type="transmembrane region" description="Helical" evidence="16">
    <location>
        <begin position="33"/>
        <end position="55"/>
    </location>
</feature>
<dbReference type="EC" id="2.1.1.71" evidence="15"/>
<evidence type="ECO:0000256" key="6">
    <source>
        <dbReference type="ARBA" id="ARBA00022679"/>
    </source>
</evidence>
<evidence type="ECO:0000256" key="1">
    <source>
        <dbReference type="ARBA" id="ARBA00004477"/>
    </source>
</evidence>
<comment type="pathway">
    <text evidence="3">Lipid metabolism.</text>
</comment>
<dbReference type="Gene3D" id="1.20.120.1630">
    <property type="match status" value="1"/>
</dbReference>
<evidence type="ECO:0000256" key="13">
    <source>
        <dbReference type="ARBA" id="ARBA00023209"/>
    </source>
</evidence>
<keyword evidence="8 16" id="KW-0812">Transmembrane</keyword>
<organism evidence="17 18">
    <name type="scientific">Coccomyxa subellipsoidea (strain C-169)</name>
    <name type="common">Green microalga</name>
    <dbReference type="NCBI Taxonomy" id="574566"/>
    <lineage>
        <taxon>Eukaryota</taxon>
        <taxon>Viridiplantae</taxon>
        <taxon>Chlorophyta</taxon>
        <taxon>core chlorophytes</taxon>
        <taxon>Trebouxiophyceae</taxon>
        <taxon>Trebouxiophyceae incertae sedis</taxon>
        <taxon>Coccomyxaceae</taxon>
        <taxon>Coccomyxa</taxon>
        <taxon>Coccomyxa subellipsoidea</taxon>
    </lineage>
</organism>
<keyword evidence="11" id="KW-0443">Lipid metabolism</keyword>
<evidence type="ECO:0000256" key="15">
    <source>
        <dbReference type="ARBA" id="ARBA00034137"/>
    </source>
</evidence>
<evidence type="ECO:0000313" key="18">
    <source>
        <dbReference type="Proteomes" id="UP000007264"/>
    </source>
</evidence>
<dbReference type="GO" id="GO:0006656">
    <property type="term" value="P:phosphatidylcholine biosynthetic process"/>
    <property type="evidence" value="ECO:0007669"/>
    <property type="project" value="UniProtKB-UniPathway"/>
</dbReference>
<dbReference type="EMBL" id="AGSI01000008">
    <property type="protein sequence ID" value="EIE22971.1"/>
    <property type="molecule type" value="Genomic_DNA"/>
</dbReference>
<evidence type="ECO:0000256" key="8">
    <source>
        <dbReference type="ARBA" id="ARBA00022692"/>
    </source>
</evidence>
<evidence type="ECO:0000256" key="16">
    <source>
        <dbReference type="SAM" id="Phobius"/>
    </source>
</evidence>
<keyword evidence="5" id="KW-0489">Methyltransferase</keyword>
<accession>I0YX52</accession>
<keyword evidence="7" id="KW-0949">S-adenosyl-L-methionine</keyword>
<keyword evidence="13" id="KW-0594">Phospholipid biosynthesis</keyword>
<keyword evidence="4" id="KW-0444">Lipid biosynthesis</keyword>
<dbReference type="InterPro" id="IPR024960">
    <property type="entry name" value="PEMT/MFAP"/>
</dbReference>
<dbReference type="AlphaFoldDB" id="I0YX52"/>
<dbReference type="Pfam" id="PF04191">
    <property type="entry name" value="PEMT"/>
    <property type="match status" value="1"/>
</dbReference>
<keyword evidence="9" id="KW-0256">Endoplasmic reticulum</keyword>
<feature type="transmembrane region" description="Helical" evidence="16">
    <location>
        <begin position="76"/>
        <end position="101"/>
    </location>
</feature>
<evidence type="ECO:0000313" key="17">
    <source>
        <dbReference type="EMBL" id="EIE22971.1"/>
    </source>
</evidence>
<keyword evidence="10 16" id="KW-1133">Transmembrane helix</keyword>
<evidence type="ECO:0000256" key="10">
    <source>
        <dbReference type="ARBA" id="ARBA00022989"/>
    </source>
</evidence>
<evidence type="ECO:0000256" key="3">
    <source>
        <dbReference type="ARBA" id="ARBA00005189"/>
    </source>
</evidence>
<dbReference type="GeneID" id="17040959"/>
<evidence type="ECO:0000256" key="11">
    <source>
        <dbReference type="ARBA" id="ARBA00023098"/>
    </source>
</evidence>
<gene>
    <name evidence="17" type="ORF">COCSUDRAFT_63364</name>
</gene>
<dbReference type="PROSITE" id="PS50244">
    <property type="entry name" value="S5A_REDUCTASE"/>
    <property type="match status" value="1"/>
</dbReference>
<keyword evidence="12 16" id="KW-0472">Membrane</keyword>
<evidence type="ECO:0000256" key="12">
    <source>
        <dbReference type="ARBA" id="ARBA00023136"/>
    </source>
</evidence>
<dbReference type="UniPathway" id="UPA00753"/>
<evidence type="ECO:0000256" key="9">
    <source>
        <dbReference type="ARBA" id="ARBA00022824"/>
    </source>
</evidence>
<reference evidence="17 18" key="1">
    <citation type="journal article" date="2012" name="Genome Biol.">
        <title>The genome of the polar eukaryotic microalga coccomyxa subellipsoidea reveals traits of cold adaptation.</title>
        <authorList>
            <person name="Blanc G."/>
            <person name="Agarkova I."/>
            <person name="Grimwood J."/>
            <person name="Kuo A."/>
            <person name="Brueggeman A."/>
            <person name="Dunigan D."/>
            <person name="Gurnon J."/>
            <person name="Ladunga I."/>
            <person name="Lindquist E."/>
            <person name="Lucas S."/>
            <person name="Pangilinan J."/>
            <person name="Proschold T."/>
            <person name="Salamov A."/>
            <person name="Schmutz J."/>
            <person name="Weeks D."/>
            <person name="Yamada T."/>
            <person name="Claverie J.M."/>
            <person name="Grigoriev I."/>
            <person name="Van Etten J."/>
            <person name="Lomsadze A."/>
            <person name="Borodovsky M."/>
        </authorList>
    </citation>
    <scope>NUCLEOTIDE SEQUENCE [LARGE SCALE GENOMIC DNA]</scope>
    <source>
        <strain evidence="17 18">C-169</strain>
    </source>
</reference>
<dbReference type="GO" id="GO:0005789">
    <property type="term" value="C:endoplasmic reticulum membrane"/>
    <property type="evidence" value="ECO:0007669"/>
    <property type="project" value="UniProtKB-SubCell"/>
</dbReference>
<evidence type="ECO:0000256" key="5">
    <source>
        <dbReference type="ARBA" id="ARBA00022603"/>
    </source>
</evidence>
<dbReference type="InterPro" id="IPR007318">
    <property type="entry name" value="Phopholipid_MeTrfase"/>
</dbReference>
<keyword evidence="18" id="KW-1185">Reference proteome</keyword>
<keyword evidence="14" id="KW-1208">Phospholipid metabolism</keyword>
<dbReference type="KEGG" id="csl:COCSUDRAFT_63364"/>
<evidence type="ECO:0000256" key="7">
    <source>
        <dbReference type="ARBA" id="ARBA00022691"/>
    </source>
</evidence>
<name>I0YX52_COCSC</name>
<protein>
    <recommendedName>
        <fullName evidence="15">phosphatidyl-N-methylethanolamine N-methyltransferase</fullName>
        <ecNumber evidence="15">2.1.1.71</ecNumber>
    </recommendedName>
</protein>
<proteinExistence type="predicted"/>
<sequence length="129" mass="14569">MRLLQFGSIVAWYVVKSKEQGLKLDLLNVTWPQWTAFFALVFIGQVLNISVYNTLSTNGVYYGTKLGKKVAWVRGFPFNTVSHPQYLGAVLTVWGVASLLWDVSPPGLLILAGYWTALYAMTAFWEQFL</sequence>
<comment type="subcellular location">
    <subcellularLocation>
        <location evidence="1">Endoplasmic reticulum membrane</location>
        <topology evidence="1">Multi-pass membrane protein</topology>
    </subcellularLocation>
</comment>
<dbReference type="OrthoDB" id="8300106at2759"/>
<evidence type="ECO:0000256" key="14">
    <source>
        <dbReference type="ARBA" id="ARBA00023264"/>
    </source>
</evidence>
<dbReference type="PANTHER" id="PTHR15458:SF5">
    <property type="entry name" value="PHOSPHATIDYLETHANOLAMINE N-METHYLTRANSFERASE"/>
    <property type="match status" value="1"/>
</dbReference>
<evidence type="ECO:0000256" key="2">
    <source>
        <dbReference type="ARBA" id="ARBA00004969"/>
    </source>
</evidence>
<dbReference type="eggNOG" id="ENOG502RM3P">
    <property type="taxonomic scope" value="Eukaryota"/>
</dbReference>
<dbReference type="Proteomes" id="UP000007264">
    <property type="component" value="Unassembled WGS sequence"/>
</dbReference>
<dbReference type="GO" id="GO:0032259">
    <property type="term" value="P:methylation"/>
    <property type="evidence" value="ECO:0007669"/>
    <property type="project" value="UniProtKB-KW"/>
</dbReference>